<evidence type="ECO:0000313" key="5">
    <source>
        <dbReference type="Proteomes" id="UP000631421"/>
    </source>
</evidence>
<dbReference type="SUPFAM" id="SSF52172">
    <property type="entry name" value="CheY-like"/>
    <property type="match status" value="1"/>
</dbReference>
<dbReference type="Proteomes" id="UP000631421">
    <property type="component" value="Unassembled WGS sequence"/>
</dbReference>
<dbReference type="GO" id="GO:0005886">
    <property type="term" value="C:plasma membrane"/>
    <property type="evidence" value="ECO:0007669"/>
    <property type="project" value="TreeGrafter"/>
</dbReference>
<dbReference type="InterPro" id="IPR011006">
    <property type="entry name" value="CheY-like_superfamily"/>
</dbReference>
<dbReference type="Pfam" id="PF00072">
    <property type="entry name" value="Response_reg"/>
    <property type="match status" value="1"/>
</dbReference>
<reference evidence="4" key="1">
    <citation type="journal article" date="2015" name="ISME J.">
        <title>Draft Genome Sequence of Streptomyces incarnatus NRRL8089, which Produces the Nucleoside Antibiotic Sinefungin.</title>
        <authorList>
            <person name="Oshima K."/>
            <person name="Hattori M."/>
            <person name="Shimizu H."/>
            <person name="Fukuda K."/>
            <person name="Nemoto M."/>
            <person name="Inagaki K."/>
            <person name="Tamura T."/>
        </authorList>
    </citation>
    <scope>NUCLEOTIDE SEQUENCE</scope>
    <source>
        <strain evidence="4">FACHB-1277</strain>
    </source>
</reference>
<keyword evidence="1" id="KW-0597">Phosphoprotein</keyword>
<dbReference type="CDD" id="cd01949">
    <property type="entry name" value="GGDEF"/>
    <property type="match status" value="1"/>
</dbReference>
<dbReference type="SMART" id="SM00267">
    <property type="entry name" value="GGDEF"/>
    <property type="match status" value="1"/>
</dbReference>
<dbReference type="CDD" id="cd00130">
    <property type="entry name" value="PAS"/>
    <property type="match status" value="1"/>
</dbReference>
<accession>A0A926UWC5</accession>
<feature type="modified residue" description="4-aspartylphosphate" evidence="1">
    <location>
        <position position="70"/>
    </location>
</feature>
<dbReference type="InterPro" id="IPR029787">
    <property type="entry name" value="Nucleotide_cyclase"/>
</dbReference>
<comment type="caution">
    <text evidence="4">The sequence shown here is derived from an EMBL/GenBank/DDBJ whole genome shotgun (WGS) entry which is preliminary data.</text>
</comment>
<evidence type="ECO:0000313" key="4">
    <source>
        <dbReference type="EMBL" id="MBD2151272.1"/>
    </source>
</evidence>
<dbReference type="InterPro" id="IPR050469">
    <property type="entry name" value="Diguanylate_Cyclase"/>
</dbReference>
<evidence type="ECO:0000259" key="3">
    <source>
        <dbReference type="PROSITE" id="PS50887"/>
    </source>
</evidence>
<dbReference type="InterPro" id="IPR000014">
    <property type="entry name" value="PAS"/>
</dbReference>
<feature type="domain" description="Response regulatory" evidence="2">
    <location>
        <begin position="21"/>
        <end position="137"/>
    </location>
</feature>
<dbReference type="InterPro" id="IPR000160">
    <property type="entry name" value="GGDEF_dom"/>
</dbReference>
<dbReference type="AlphaFoldDB" id="A0A926UWC5"/>
<dbReference type="SMART" id="SM00448">
    <property type="entry name" value="REC"/>
    <property type="match status" value="1"/>
</dbReference>
<dbReference type="Pfam" id="PF00990">
    <property type="entry name" value="GGDEF"/>
    <property type="match status" value="1"/>
</dbReference>
<organism evidence="4 5">
    <name type="scientific">Pseudanabaena cinerea FACHB-1277</name>
    <dbReference type="NCBI Taxonomy" id="2949581"/>
    <lineage>
        <taxon>Bacteria</taxon>
        <taxon>Bacillati</taxon>
        <taxon>Cyanobacteriota</taxon>
        <taxon>Cyanophyceae</taxon>
        <taxon>Pseudanabaenales</taxon>
        <taxon>Pseudanabaenaceae</taxon>
        <taxon>Pseudanabaena</taxon>
        <taxon>Pseudanabaena cinerea</taxon>
    </lineage>
</organism>
<dbReference type="Gene3D" id="3.30.70.270">
    <property type="match status" value="1"/>
</dbReference>
<sequence>MYNLINEALTNTNSQPDSKGNILLVDDLPENLKLLSDLLSKYGYTARSVTSGARAIKTAKAKRPDVMFLDVLMPEMNGYQVCQAFKADPDLCDIPIIFISALGDTVDKLKGFEVGGVDYITKPYQVKEVLARLEAQLIIQKQQRSLQDEIAKRKEIEEVLYQSRSLLSSILNSALDGIAAMQAVRDPATGEIEDFRCLVVNPIISKMLGRNRDDLIGKLVFRRFIEHIDPHLFARFVEVVESGDPLDEDFYYPLDDSDSSWYHYVAVKLGDGFAVTVRDITSRKQTELALQEANRKLELLANLDGLTQIANRRRFNDYLLFHWQHHQREQKMLSLILIDIDYFKLYNDSYGHQGGDDCLIQVAQAIAKVPQRVVDLVARYGGEEFAVILPNTDTEGALIIAESIKQAIADLAIPHQNSMVSDRVTLSLGVASMIPSVGQSLEVLISNADNALYKAKKCGRDQAIAHID</sequence>
<dbReference type="NCBIfam" id="TIGR00254">
    <property type="entry name" value="GGDEF"/>
    <property type="match status" value="1"/>
</dbReference>
<dbReference type="GO" id="GO:0052621">
    <property type="term" value="F:diguanylate cyclase activity"/>
    <property type="evidence" value="ECO:0007669"/>
    <property type="project" value="TreeGrafter"/>
</dbReference>
<dbReference type="InterPro" id="IPR035965">
    <property type="entry name" value="PAS-like_dom_sf"/>
</dbReference>
<feature type="domain" description="GGDEF" evidence="3">
    <location>
        <begin position="331"/>
        <end position="468"/>
    </location>
</feature>
<dbReference type="Gene3D" id="3.30.450.20">
    <property type="entry name" value="PAS domain"/>
    <property type="match status" value="1"/>
</dbReference>
<dbReference type="GO" id="GO:1902201">
    <property type="term" value="P:negative regulation of bacterial-type flagellum-dependent cell motility"/>
    <property type="evidence" value="ECO:0007669"/>
    <property type="project" value="TreeGrafter"/>
</dbReference>
<proteinExistence type="predicted"/>
<keyword evidence="5" id="KW-1185">Reference proteome</keyword>
<dbReference type="PANTHER" id="PTHR45138">
    <property type="entry name" value="REGULATORY COMPONENTS OF SENSORY TRANSDUCTION SYSTEM"/>
    <property type="match status" value="1"/>
</dbReference>
<dbReference type="PROSITE" id="PS50110">
    <property type="entry name" value="RESPONSE_REGULATORY"/>
    <property type="match status" value="1"/>
</dbReference>
<evidence type="ECO:0000259" key="2">
    <source>
        <dbReference type="PROSITE" id="PS50110"/>
    </source>
</evidence>
<dbReference type="RefSeq" id="WP_190351689.1">
    <property type="nucleotide sequence ID" value="NZ_JACJPY010000047.1"/>
</dbReference>
<dbReference type="SUPFAM" id="SSF55785">
    <property type="entry name" value="PYP-like sensor domain (PAS domain)"/>
    <property type="match status" value="1"/>
</dbReference>
<evidence type="ECO:0000256" key="1">
    <source>
        <dbReference type="PROSITE-ProRule" id="PRU00169"/>
    </source>
</evidence>
<dbReference type="PROSITE" id="PS50887">
    <property type="entry name" value="GGDEF"/>
    <property type="match status" value="1"/>
</dbReference>
<reference evidence="4" key="2">
    <citation type="submission" date="2020-08" db="EMBL/GenBank/DDBJ databases">
        <authorList>
            <person name="Chen M."/>
            <person name="Teng W."/>
            <person name="Zhao L."/>
            <person name="Hu C."/>
            <person name="Zhou Y."/>
            <person name="Han B."/>
            <person name="Song L."/>
            <person name="Shu W."/>
        </authorList>
    </citation>
    <scope>NUCLEOTIDE SEQUENCE</scope>
    <source>
        <strain evidence="4">FACHB-1277</strain>
    </source>
</reference>
<dbReference type="PANTHER" id="PTHR45138:SF9">
    <property type="entry name" value="DIGUANYLATE CYCLASE DGCM-RELATED"/>
    <property type="match status" value="1"/>
</dbReference>
<dbReference type="SUPFAM" id="SSF55073">
    <property type="entry name" value="Nucleotide cyclase"/>
    <property type="match status" value="1"/>
</dbReference>
<protein>
    <submittedName>
        <fullName evidence="4">Diguanylate cyclase</fullName>
    </submittedName>
</protein>
<dbReference type="InterPro" id="IPR043128">
    <property type="entry name" value="Rev_trsase/Diguanyl_cyclase"/>
</dbReference>
<dbReference type="GO" id="GO:0000160">
    <property type="term" value="P:phosphorelay signal transduction system"/>
    <property type="evidence" value="ECO:0007669"/>
    <property type="project" value="InterPro"/>
</dbReference>
<dbReference type="EMBL" id="JACJPY010000047">
    <property type="protein sequence ID" value="MBD2151272.1"/>
    <property type="molecule type" value="Genomic_DNA"/>
</dbReference>
<dbReference type="FunFam" id="3.30.70.270:FF:000001">
    <property type="entry name" value="Diguanylate cyclase domain protein"/>
    <property type="match status" value="1"/>
</dbReference>
<dbReference type="Gene3D" id="3.40.50.2300">
    <property type="match status" value="1"/>
</dbReference>
<name>A0A926UWC5_9CYAN</name>
<dbReference type="GO" id="GO:0043709">
    <property type="term" value="P:cell adhesion involved in single-species biofilm formation"/>
    <property type="evidence" value="ECO:0007669"/>
    <property type="project" value="TreeGrafter"/>
</dbReference>
<gene>
    <name evidence="4" type="ORF">H6F44_14235</name>
</gene>
<dbReference type="InterPro" id="IPR001789">
    <property type="entry name" value="Sig_transdc_resp-reg_receiver"/>
</dbReference>